<evidence type="ECO:0000313" key="2">
    <source>
        <dbReference type="EMBL" id="KAK4189116.1"/>
    </source>
</evidence>
<keyword evidence="1" id="KW-0732">Signal</keyword>
<dbReference type="AlphaFoldDB" id="A0AAN6WW95"/>
<name>A0AAN6WW95_9PEZI</name>
<keyword evidence="3" id="KW-1185">Reference proteome</keyword>
<accession>A0AAN6WW95</accession>
<feature type="signal peptide" evidence="1">
    <location>
        <begin position="1"/>
        <end position="19"/>
    </location>
</feature>
<proteinExistence type="predicted"/>
<evidence type="ECO:0008006" key="4">
    <source>
        <dbReference type="Google" id="ProtNLM"/>
    </source>
</evidence>
<gene>
    <name evidence="2" type="ORF">QBC35DRAFT_494293</name>
</gene>
<reference evidence="2" key="1">
    <citation type="journal article" date="2023" name="Mol. Phylogenet. Evol.">
        <title>Genome-scale phylogeny and comparative genomics of the fungal order Sordariales.</title>
        <authorList>
            <person name="Hensen N."/>
            <person name="Bonometti L."/>
            <person name="Westerberg I."/>
            <person name="Brannstrom I.O."/>
            <person name="Guillou S."/>
            <person name="Cros-Aarteil S."/>
            <person name="Calhoun S."/>
            <person name="Haridas S."/>
            <person name="Kuo A."/>
            <person name="Mondo S."/>
            <person name="Pangilinan J."/>
            <person name="Riley R."/>
            <person name="LaButti K."/>
            <person name="Andreopoulos B."/>
            <person name="Lipzen A."/>
            <person name="Chen C."/>
            <person name="Yan M."/>
            <person name="Daum C."/>
            <person name="Ng V."/>
            <person name="Clum A."/>
            <person name="Steindorff A."/>
            <person name="Ohm R.A."/>
            <person name="Martin F."/>
            <person name="Silar P."/>
            <person name="Natvig D.O."/>
            <person name="Lalanne C."/>
            <person name="Gautier V."/>
            <person name="Ament-Velasquez S.L."/>
            <person name="Kruys A."/>
            <person name="Hutchinson M.I."/>
            <person name="Powell A.J."/>
            <person name="Barry K."/>
            <person name="Miller A.N."/>
            <person name="Grigoriev I.V."/>
            <person name="Debuchy R."/>
            <person name="Gladieux P."/>
            <person name="Hiltunen Thoren M."/>
            <person name="Johannesson H."/>
        </authorList>
    </citation>
    <scope>NUCLEOTIDE SEQUENCE</scope>
    <source>
        <strain evidence="2">PSN309</strain>
    </source>
</reference>
<dbReference type="Proteomes" id="UP001302126">
    <property type="component" value="Unassembled WGS sequence"/>
</dbReference>
<protein>
    <recommendedName>
        <fullName evidence="4">Secreted protein</fullName>
    </recommendedName>
</protein>
<sequence length="78" mass="8863">MSASPSVFIVSTAFVRVLASFATRPRSRVQLMTIRQGQPQSKNVDRDNFSMTRQYQVQSEKELKISKITTTTAPKDNR</sequence>
<dbReference type="EMBL" id="MU864379">
    <property type="protein sequence ID" value="KAK4189116.1"/>
    <property type="molecule type" value="Genomic_DNA"/>
</dbReference>
<evidence type="ECO:0000313" key="3">
    <source>
        <dbReference type="Proteomes" id="UP001302126"/>
    </source>
</evidence>
<organism evidence="2 3">
    <name type="scientific">Podospora australis</name>
    <dbReference type="NCBI Taxonomy" id="1536484"/>
    <lineage>
        <taxon>Eukaryota</taxon>
        <taxon>Fungi</taxon>
        <taxon>Dikarya</taxon>
        <taxon>Ascomycota</taxon>
        <taxon>Pezizomycotina</taxon>
        <taxon>Sordariomycetes</taxon>
        <taxon>Sordariomycetidae</taxon>
        <taxon>Sordariales</taxon>
        <taxon>Podosporaceae</taxon>
        <taxon>Podospora</taxon>
    </lineage>
</organism>
<reference evidence="2" key="2">
    <citation type="submission" date="2023-05" db="EMBL/GenBank/DDBJ databases">
        <authorList>
            <consortium name="Lawrence Berkeley National Laboratory"/>
            <person name="Steindorff A."/>
            <person name="Hensen N."/>
            <person name="Bonometti L."/>
            <person name="Westerberg I."/>
            <person name="Brannstrom I.O."/>
            <person name="Guillou S."/>
            <person name="Cros-Aarteil S."/>
            <person name="Calhoun S."/>
            <person name="Haridas S."/>
            <person name="Kuo A."/>
            <person name="Mondo S."/>
            <person name="Pangilinan J."/>
            <person name="Riley R."/>
            <person name="Labutti K."/>
            <person name="Andreopoulos B."/>
            <person name="Lipzen A."/>
            <person name="Chen C."/>
            <person name="Yanf M."/>
            <person name="Daum C."/>
            <person name="Ng V."/>
            <person name="Clum A."/>
            <person name="Ohm R."/>
            <person name="Martin F."/>
            <person name="Silar P."/>
            <person name="Natvig D."/>
            <person name="Lalanne C."/>
            <person name="Gautier V."/>
            <person name="Ament-Velasquez S.L."/>
            <person name="Kruys A."/>
            <person name="Hutchinson M.I."/>
            <person name="Powell A.J."/>
            <person name="Barry K."/>
            <person name="Miller A.N."/>
            <person name="Grigoriev I.V."/>
            <person name="Debuchy R."/>
            <person name="Gladieux P."/>
            <person name="Thoren M.H."/>
            <person name="Johannesson H."/>
        </authorList>
    </citation>
    <scope>NUCLEOTIDE SEQUENCE</scope>
    <source>
        <strain evidence="2">PSN309</strain>
    </source>
</reference>
<feature type="chain" id="PRO_5043043173" description="Secreted protein" evidence="1">
    <location>
        <begin position="20"/>
        <end position="78"/>
    </location>
</feature>
<evidence type="ECO:0000256" key="1">
    <source>
        <dbReference type="SAM" id="SignalP"/>
    </source>
</evidence>
<comment type="caution">
    <text evidence="2">The sequence shown here is derived from an EMBL/GenBank/DDBJ whole genome shotgun (WGS) entry which is preliminary data.</text>
</comment>